<comment type="caution">
    <text evidence="8">The sequence shown here is derived from an EMBL/GenBank/DDBJ whole genome shotgun (WGS) entry which is preliminary data.</text>
</comment>
<feature type="region of interest" description="Disordered" evidence="6">
    <location>
        <begin position="1"/>
        <end position="22"/>
    </location>
</feature>
<dbReference type="PANTHER" id="PTHR31541">
    <property type="entry name" value="B3 DOMAIN PLANT PROTEIN-RELATED"/>
    <property type="match status" value="1"/>
</dbReference>
<dbReference type="Proteomes" id="UP001634007">
    <property type="component" value="Unassembled WGS sequence"/>
</dbReference>
<keyword evidence="3" id="KW-0238">DNA-binding</keyword>
<dbReference type="InterPro" id="IPR003340">
    <property type="entry name" value="B3_DNA-bd"/>
</dbReference>
<evidence type="ECO:0000256" key="4">
    <source>
        <dbReference type="ARBA" id="ARBA00023163"/>
    </source>
</evidence>
<accession>A0ABD3L024</accession>
<evidence type="ECO:0000256" key="1">
    <source>
        <dbReference type="ARBA" id="ARBA00004123"/>
    </source>
</evidence>
<feature type="domain" description="TF-B3" evidence="7">
    <location>
        <begin position="144"/>
        <end position="204"/>
    </location>
</feature>
<evidence type="ECO:0000259" key="7">
    <source>
        <dbReference type="PROSITE" id="PS50863"/>
    </source>
</evidence>
<sequence length="216" mass="24559">MERSPRQSNFSSTSVAFSEEPKERLQASLLLSILKDTELNKEQGVRPMQQHRQSKTIQASSCLSRPQYDPQHSATGLHLVRIVNTLIDSIGDCSEPFEKQLTTSDIIGIQSRLLVNKTDFATSILPMLEKGDDIEVGIPVKTFNPAGKAYPMTFKIWCGRSHVITSGWNLFVKDNRLEVSDIVRVWTFRDVWTRELCLLISSRKPEVQQPIEKEET</sequence>
<dbReference type="GO" id="GO:0003677">
    <property type="term" value="F:DNA binding"/>
    <property type="evidence" value="ECO:0007669"/>
    <property type="project" value="UniProtKB-KW"/>
</dbReference>
<feature type="region of interest" description="Disordered" evidence="6">
    <location>
        <begin position="43"/>
        <end position="65"/>
    </location>
</feature>
<feature type="compositionally biased region" description="Polar residues" evidence="6">
    <location>
        <begin position="1"/>
        <end position="16"/>
    </location>
</feature>
<comment type="subcellular location">
    <subcellularLocation>
        <location evidence="1">Nucleus</location>
    </subcellularLocation>
</comment>
<reference evidence="8 9" key="1">
    <citation type="submission" date="2024-11" db="EMBL/GenBank/DDBJ databases">
        <title>Chromosome-level genome assembly of Eucalyptus globulus Labill. provides insights into its genome evolution.</title>
        <authorList>
            <person name="Li X."/>
        </authorList>
    </citation>
    <scope>NUCLEOTIDE SEQUENCE [LARGE SCALE GENOMIC DNA]</scope>
    <source>
        <strain evidence="8">CL2024</strain>
        <tissue evidence="8">Fresh tender leaves</tissue>
    </source>
</reference>
<evidence type="ECO:0000256" key="3">
    <source>
        <dbReference type="ARBA" id="ARBA00023125"/>
    </source>
</evidence>
<dbReference type="PROSITE" id="PS50863">
    <property type="entry name" value="B3"/>
    <property type="match status" value="1"/>
</dbReference>
<dbReference type="SUPFAM" id="SSF101936">
    <property type="entry name" value="DNA-binding pseudobarrel domain"/>
    <property type="match status" value="1"/>
</dbReference>
<dbReference type="AlphaFoldDB" id="A0ABD3L024"/>
<gene>
    <name evidence="8" type="ORF">ACJRO7_014082</name>
</gene>
<evidence type="ECO:0000256" key="6">
    <source>
        <dbReference type="SAM" id="MobiDB-lite"/>
    </source>
</evidence>
<organism evidence="8 9">
    <name type="scientific">Eucalyptus globulus</name>
    <name type="common">Tasmanian blue gum</name>
    <dbReference type="NCBI Taxonomy" id="34317"/>
    <lineage>
        <taxon>Eukaryota</taxon>
        <taxon>Viridiplantae</taxon>
        <taxon>Streptophyta</taxon>
        <taxon>Embryophyta</taxon>
        <taxon>Tracheophyta</taxon>
        <taxon>Spermatophyta</taxon>
        <taxon>Magnoliopsida</taxon>
        <taxon>eudicotyledons</taxon>
        <taxon>Gunneridae</taxon>
        <taxon>Pentapetalae</taxon>
        <taxon>rosids</taxon>
        <taxon>malvids</taxon>
        <taxon>Myrtales</taxon>
        <taxon>Myrtaceae</taxon>
        <taxon>Myrtoideae</taxon>
        <taxon>Eucalypteae</taxon>
        <taxon>Eucalyptus</taxon>
    </lineage>
</organism>
<keyword evidence="2" id="KW-0805">Transcription regulation</keyword>
<dbReference type="InterPro" id="IPR015300">
    <property type="entry name" value="DNA-bd_pseudobarrel_sf"/>
</dbReference>
<evidence type="ECO:0000256" key="2">
    <source>
        <dbReference type="ARBA" id="ARBA00023015"/>
    </source>
</evidence>
<evidence type="ECO:0000313" key="9">
    <source>
        <dbReference type="Proteomes" id="UP001634007"/>
    </source>
</evidence>
<dbReference type="InterPro" id="IPR005508">
    <property type="entry name" value="At2g31720-like"/>
</dbReference>
<dbReference type="Gene3D" id="2.40.330.10">
    <property type="entry name" value="DNA-binding pseudobarrel domain"/>
    <property type="match status" value="1"/>
</dbReference>
<feature type="compositionally biased region" description="Polar residues" evidence="6">
    <location>
        <begin position="55"/>
        <end position="65"/>
    </location>
</feature>
<dbReference type="CDD" id="cd10017">
    <property type="entry name" value="B3_DNA"/>
    <property type="match status" value="1"/>
</dbReference>
<proteinExistence type="predicted"/>
<evidence type="ECO:0000313" key="8">
    <source>
        <dbReference type="EMBL" id="KAL3744917.1"/>
    </source>
</evidence>
<dbReference type="GO" id="GO:0005634">
    <property type="term" value="C:nucleus"/>
    <property type="evidence" value="ECO:0007669"/>
    <property type="project" value="UniProtKB-SubCell"/>
</dbReference>
<keyword evidence="9" id="KW-1185">Reference proteome</keyword>
<protein>
    <recommendedName>
        <fullName evidence="7">TF-B3 domain-containing protein</fullName>
    </recommendedName>
</protein>
<evidence type="ECO:0000256" key="5">
    <source>
        <dbReference type="ARBA" id="ARBA00023242"/>
    </source>
</evidence>
<dbReference type="EMBL" id="JBJKBG010000003">
    <property type="protein sequence ID" value="KAL3744917.1"/>
    <property type="molecule type" value="Genomic_DNA"/>
</dbReference>
<dbReference type="SMART" id="SM01019">
    <property type="entry name" value="B3"/>
    <property type="match status" value="1"/>
</dbReference>
<name>A0ABD3L024_EUCGL</name>
<keyword evidence="5" id="KW-0539">Nucleus</keyword>
<keyword evidence="4" id="KW-0804">Transcription</keyword>
<dbReference type="PANTHER" id="PTHR31541:SF28">
    <property type="entry name" value="TF-B3 DOMAIN-CONTAINING PROTEIN"/>
    <property type="match status" value="1"/>
</dbReference>